<dbReference type="AlphaFoldDB" id="A0A438BQF3"/>
<feature type="domain" description="Disease resistance R13L4/SHOC-2-like LRR" evidence="2">
    <location>
        <begin position="4"/>
        <end position="219"/>
    </location>
</feature>
<evidence type="ECO:0000313" key="4">
    <source>
        <dbReference type="Proteomes" id="UP000288805"/>
    </source>
</evidence>
<reference evidence="3 4" key="1">
    <citation type="journal article" date="2018" name="PLoS Genet.">
        <title>Population sequencing reveals clonal diversity and ancestral inbreeding in the grapevine cultivar Chardonnay.</title>
        <authorList>
            <person name="Roach M.J."/>
            <person name="Johnson D.L."/>
            <person name="Bohlmann J."/>
            <person name="van Vuuren H.J."/>
            <person name="Jones S.J."/>
            <person name="Pretorius I.S."/>
            <person name="Schmidt S.A."/>
            <person name="Borneman A.R."/>
        </authorList>
    </citation>
    <scope>NUCLEOTIDE SEQUENCE [LARGE SCALE GENOMIC DNA]</scope>
    <source>
        <strain evidence="4">cv. Chardonnay</strain>
        <tissue evidence="3">Leaf</tissue>
    </source>
</reference>
<evidence type="ECO:0000259" key="2">
    <source>
        <dbReference type="Pfam" id="PF23598"/>
    </source>
</evidence>
<accession>A0A438BQF3</accession>
<protein>
    <submittedName>
        <fullName evidence="3">Putative disease resistance protein</fullName>
    </submittedName>
</protein>
<dbReference type="Proteomes" id="UP000288805">
    <property type="component" value="Unassembled WGS sequence"/>
</dbReference>
<comment type="caution">
    <text evidence="3">The sequence shown here is derived from an EMBL/GenBank/DDBJ whole genome shotgun (WGS) entry which is preliminary data.</text>
</comment>
<dbReference type="Gene3D" id="3.80.10.10">
    <property type="entry name" value="Ribonuclease Inhibitor"/>
    <property type="match status" value="1"/>
</dbReference>
<evidence type="ECO:0000313" key="3">
    <source>
        <dbReference type="EMBL" id="RVW13193.1"/>
    </source>
</evidence>
<proteinExistence type="predicted"/>
<organism evidence="3 4">
    <name type="scientific">Vitis vinifera</name>
    <name type="common">Grape</name>
    <dbReference type="NCBI Taxonomy" id="29760"/>
    <lineage>
        <taxon>Eukaryota</taxon>
        <taxon>Viridiplantae</taxon>
        <taxon>Streptophyta</taxon>
        <taxon>Embryophyta</taxon>
        <taxon>Tracheophyta</taxon>
        <taxon>Spermatophyta</taxon>
        <taxon>Magnoliopsida</taxon>
        <taxon>eudicotyledons</taxon>
        <taxon>Gunneridae</taxon>
        <taxon>Pentapetalae</taxon>
        <taxon>rosids</taxon>
        <taxon>Vitales</taxon>
        <taxon>Vitaceae</taxon>
        <taxon>Viteae</taxon>
        <taxon>Vitis</taxon>
    </lineage>
</organism>
<dbReference type="PANTHER" id="PTHR15140:SF37">
    <property type="entry name" value="UBIQUITIN-LIKE DOMAIN-CONTAINING PROTEIN"/>
    <property type="match status" value="1"/>
</dbReference>
<dbReference type="InterPro" id="IPR032675">
    <property type="entry name" value="LRR_dom_sf"/>
</dbReference>
<dbReference type="PANTHER" id="PTHR15140">
    <property type="entry name" value="TUBULIN-SPECIFIC CHAPERONE E"/>
    <property type="match status" value="1"/>
</dbReference>
<dbReference type="SUPFAM" id="SSF52058">
    <property type="entry name" value="L domain-like"/>
    <property type="match status" value="1"/>
</dbReference>
<keyword evidence="1" id="KW-0677">Repeat</keyword>
<name>A0A438BQF3_VITVI</name>
<dbReference type="InterPro" id="IPR055414">
    <property type="entry name" value="LRR_R13L4/SHOC2-like"/>
</dbReference>
<gene>
    <name evidence="3" type="primary">VvCHDh000912_0</name>
    <name evidence="3" type="ORF">CK203_097767</name>
</gene>
<dbReference type="Pfam" id="PF23598">
    <property type="entry name" value="LRR_14"/>
    <property type="match status" value="1"/>
</dbReference>
<sequence>MKNLRHLFLSYNHGEDDKPLHIGTLRNLQTLSGIWLSDWQQNDTRELTSLRKLKIKVDDTTMPEFSNSIAKLENLRSLYLEASHDSMIPSFGMSSLLHLSKLHMERSIGQLREFPPNLTQLTLEDTELDYDPMVILEKLPKLLTLRLRMWSYRGGEMQVSADGFPQLKILQLSDLYGPMKLLNIEKGGMSNLTQLQIFRSVLDIYGLGELLHLRRIDVIDISPHSHRWISSLPCSSEWQDIRRLCLIFISMSARRKKARIYGTYTANDSWGYMQQHKKIDFR</sequence>
<dbReference type="EMBL" id="QGNW01002662">
    <property type="protein sequence ID" value="RVW13193.1"/>
    <property type="molecule type" value="Genomic_DNA"/>
</dbReference>
<evidence type="ECO:0000256" key="1">
    <source>
        <dbReference type="ARBA" id="ARBA00022737"/>
    </source>
</evidence>